<keyword evidence="2" id="KW-1185">Reference proteome</keyword>
<reference evidence="3" key="1">
    <citation type="submission" date="2025-08" db="UniProtKB">
        <authorList>
            <consortium name="RefSeq"/>
        </authorList>
    </citation>
    <scope>IDENTIFICATION</scope>
    <source>
        <tissue evidence="3">Whole body</tissue>
    </source>
</reference>
<evidence type="ECO:0000313" key="2">
    <source>
        <dbReference type="Proteomes" id="UP000504618"/>
    </source>
</evidence>
<name>A0A6J1R1L4_9HYME</name>
<dbReference type="Proteomes" id="UP000504618">
    <property type="component" value="Unplaced"/>
</dbReference>
<dbReference type="PANTHER" id="PTHR21301">
    <property type="entry name" value="REVERSE TRANSCRIPTASE"/>
    <property type="match status" value="1"/>
</dbReference>
<dbReference type="AlphaFoldDB" id="A0A6J1R1L4"/>
<evidence type="ECO:0000259" key="1">
    <source>
        <dbReference type="PROSITE" id="PS50878"/>
    </source>
</evidence>
<dbReference type="OrthoDB" id="7551601at2759"/>
<gene>
    <name evidence="3" type="primary">LOC112465537</name>
</gene>
<dbReference type="InterPro" id="IPR000477">
    <property type="entry name" value="RT_dom"/>
</dbReference>
<dbReference type="PROSITE" id="PS50878">
    <property type="entry name" value="RT_POL"/>
    <property type="match status" value="1"/>
</dbReference>
<feature type="domain" description="Reverse transcriptase" evidence="1">
    <location>
        <begin position="1"/>
        <end position="221"/>
    </location>
</feature>
<proteinExistence type="predicted"/>
<dbReference type="PANTHER" id="PTHR21301:SF10">
    <property type="entry name" value="REVERSE TRANSCRIPTASE DOMAIN-CONTAINING PROTEIN"/>
    <property type="match status" value="1"/>
</dbReference>
<dbReference type="GeneID" id="112465537"/>
<dbReference type="RefSeq" id="XP_024888884.1">
    <property type="nucleotide sequence ID" value="XM_025033116.1"/>
</dbReference>
<organism evidence="2 3">
    <name type="scientific">Temnothorax curvispinosus</name>
    <dbReference type="NCBI Taxonomy" id="300111"/>
    <lineage>
        <taxon>Eukaryota</taxon>
        <taxon>Metazoa</taxon>
        <taxon>Ecdysozoa</taxon>
        <taxon>Arthropoda</taxon>
        <taxon>Hexapoda</taxon>
        <taxon>Insecta</taxon>
        <taxon>Pterygota</taxon>
        <taxon>Neoptera</taxon>
        <taxon>Endopterygota</taxon>
        <taxon>Hymenoptera</taxon>
        <taxon>Apocrita</taxon>
        <taxon>Aculeata</taxon>
        <taxon>Formicoidea</taxon>
        <taxon>Formicidae</taxon>
        <taxon>Myrmicinae</taxon>
        <taxon>Temnothorax</taxon>
    </lineage>
</organism>
<evidence type="ECO:0000313" key="3">
    <source>
        <dbReference type="RefSeq" id="XP_024888884.1"/>
    </source>
</evidence>
<sequence length="221" mass="25085">MDRQDYIMQMKALLNDQSTYRKLNRNPLNKITSQLNCLVKSWKNNGIIDARAYNFLYCTNGNLPRCYGLPKIHKEGYPLRIIVSAVGSPLYNIALYLHNILNKAVVKPSSHVKDSWSFVESMKQHSIPPDHVLVSLDVVALFTNIPTELVLTGIEKRWDAISGETRMNLDQFLHAIRMILNSTSFSFDGEFYEQIFGSPMGSPLSPILADIVMDDLETCCL</sequence>
<accession>A0A6J1R1L4</accession>
<protein>
    <submittedName>
        <fullName evidence="3">Uncharacterized protein LOC112465537</fullName>
    </submittedName>
</protein>